<evidence type="ECO:0000313" key="1">
    <source>
        <dbReference type="EMBL" id="KTW26550.1"/>
    </source>
</evidence>
<dbReference type="RefSeq" id="XP_018228079.1">
    <property type="nucleotide sequence ID" value="XM_018375730.1"/>
</dbReference>
<dbReference type="PANTHER" id="PTHR10378">
    <property type="entry name" value="LIM DOMAIN-BINDING PROTEIN"/>
    <property type="match status" value="1"/>
</dbReference>
<reference evidence="2" key="1">
    <citation type="journal article" date="2016" name="Nat. Commun.">
        <title>Genome analysis of three Pneumocystis species reveals adaptation mechanisms to life exclusively in mammalian hosts.</title>
        <authorList>
            <person name="Ma L."/>
            <person name="Chen Z."/>
            <person name="Huang D.W."/>
            <person name="Kutty G."/>
            <person name="Ishihara M."/>
            <person name="Wang H."/>
            <person name="Abouelleil A."/>
            <person name="Bishop L."/>
            <person name="Davey E."/>
            <person name="Deng R."/>
            <person name="Deng X."/>
            <person name="Fan L."/>
            <person name="Fantoni G."/>
            <person name="Fitzgerald M."/>
            <person name="Gogineni E."/>
            <person name="Goldberg J.M."/>
            <person name="Handley G."/>
            <person name="Hu X."/>
            <person name="Huber C."/>
            <person name="Jiao X."/>
            <person name="Jones K."/>
            <person name="Levin J.Z."/>
            <person name="Liu Y."/>
            <person name="Macdonald P."/>
            <person name="Melnikov A."/>
            <person name="Raley C."/>
            <person name="Sassi M."/>
            <person name="Sherman B.T."/>
            <person name="Song X."/>
            <person name="Sykes S."/>
            <person name="Tran B."/>
            <person name="Walsh L."/>
            <person name="Xia Y."/>
            <person name="Yang J."/>
            <person name="Young S."/>
            <person name="Zeng Q."/>
            <person name="Zheng X."/>
            <person name="Stephens R."/>
            <person name="Nusbaum C."/>
            <person name="Birren B.W."/>
            <person name="Azadi P."/>
            <person name="Lempicki R.A."/>
            <person name="Cuomo C.A."/>
            <person name="Kovacs J.A."/>
        </authorList>
    </citation>
    <scope>NUCLEOTIDE SEQUENCE [LARGE SCALE GENOMIC DNA]</scope>
    <source>
        <strain evidence="2">RU7</strain>
    </source>
</reference>
<dbReference type="STRING" id="1408657.A0A0W4ZDT6"/>
<name>A0A0W4ZDT6_PNEJ7</name>
<comment type="caution">
    <text evidence="1">The sequence shown here is derived from an EMBL/GenBank/DDBJ whole genome shotgun (WGS) entry which is preliminary data.</text>
</comment>
<dbReference type="OrthoDB" id="774557at2759"/>
<dbReference type="InterPro" id="IPR029005">
    <property type="entry name" value="LIM-bd/SEUSS"/>
</dbReference>
<organism evidence="1 2">
    <name type="scientific">Pneumocystis jirovecii (strain RU7)</name>
    <name type="common">Human pneumocystis pneumonia agent</name>
    <dbReference type="NCBI Taxonomy" id="1408657"/>
    <lineage>
        <taxon>Eukaryota</taxon>
        <taxon>Fungi</taxon>
        <taxon>Dikarya</taxon>
        <taxon>Ascomycota</taxon>
        <taxon>Taphrinomycotina</taxon>
        <taxon>Pneumocystomycetes</taxon>
        <taxon>Pneumocystaceae</taxon>
        <taxon>Pneumocystis</taxon>
    </lineage>
</organism>
<evidence type="ECO:0000313" key="2">
    <source>
        <dbReference type="Proteomes" id="UP000053447"/>
    </source>
</evidence>
<dbReference type="VEuPathDB" id="FungiDB:T551_03467"/>
<accession>A0A0W4ZDT6</accession>
<dbReference type="EMBL" id="LFWA01000017">
    <property type="protein sequence ID" value="KTW26550.1"/>
    <property type="molecule type" value="Genomic_DNA"/>
</dbReference>
<dbReference type="Pfam" id="PF01803">
    <property type="entry name" value="LIM_bind"/>
    <property type="match status" value="2"/>
</dbReference>
<evidence type="ECO:0008006" key="3">
    <source>
        <dbReference type="Google" id="ProtNLM"/>
    </source>
</evidence>
<sequence length="253" mass="28488">MQPFQGHLQGAPCPGMGRTHGYPAEANIIRRPETAAQPGLAVLQLLQFIDGLSSTQKRHDLAGWRTFVHAYFTDYAMMRLSLAPQRAQTTHSPRVFELPVLSLPMFFWTNYESGVAQMQFVLGAVKEHITISHGYVVACPHAKLIYWYANGSQVVAEGNLSVQFTPVLLKMEWFEFITLRYDEYILRDTVCPNAPASVVNDLGITRRVLRCLEMGESLADMYALMMASQVNHLGPLKTLSHFSSLRERTDGIR</sequence>
<protein>
    <recommendedName>
        <fullName evidence="3">LIM interaction domain-containing protein</fullName>
    </recommendedName>
</protein>
<proteinExistence type="predicted"/>
<gene>
    <name evidence="1" type="ORF">T551_03467</name>
</gene>
<keyword evidence="2" id="KW-1185">Reference proteome</keyword>
<dbReference type="AlphaFoldDB" id="A0A0W4ZDT6"/>
<dbReference type="GeneID" id="28941985"/>
<dbReference type="Proteomes" id="UP000053447">
    <property type="component" value="Unassembled WGS sequence"/>
</dbReference>